<gene>
    <name evidence="6" type="ORF">SAMN04488696_0937</name>
</gene>
<dbReference type="PANTHER" id="PTHR43524">
    <property type="entry name" value="RADICAL SAM SUPERFAMILY PROTEIN"/>
    <property type="match status" value="1"/>
</dbReference>
<dbReference type="STRING" id="487685.SAMN04488696_0937"/>
<dbReference type="GO" id="GO:0003824">
    <property type="term" value="F:catalytic activity"/>
    <property type="evidence" value="ECO:0007669"/>
    <property type="project" value="InterPro"/>
</dbReference>
<evidence type="ECO:0000313" key="7">
    <source>
        <dbReference type="Proteomes" id="UP000198535"/>
    </source>
</evidence>
<feature type="domain" description="Radical SAM core" evidence="5">
    <location>
        <begin position="58"/>
        <end position="267"/>
    </location>
</feature>
<sequence length="426" mass="48837">MKYLMVNGEKKEIPPFPHHKAYVYRSKQFFSAKGIATHLTMGEFITLKELYNGFKHKCSIPRVLLIDPTSDCNLRCKGCWSQDYESGHNISYEKFDDILTQAEELGILDCLMTGGEPLLRKDDILKLCRKHDRMTFGAFTNATLIDEEFADEMVKVGNLNVFISIEGTKEETDFRRGEGVYDRAIRAMDILRSRDIGFSFSACYHSKNYRTIASDEFLDKMREKGAWFGWMFQYIPVGSDADTSLVCTAQQRAYVQEKIRDYCDRHDYVIVDFWNNGHLCFGCLGAGTGFAHINAKGDVEPCAFCHYSDSNIHDVSLADALRSKFFTTFRAAQPFSENPLRPCPLIDNPQAIVDVVREGGARSTHLSNPESPEHLAEKSYERALEWEALSEELFEKMPEHNRKNFPVFLKYLAFKKGMTDGRRKKV</sequence>
<evidence type="ECO:0000313" key="6">
    <source>
        <dbReference type="EMBL" id="SFM31964.1"/>
    </source>
</evidence>
<dbReference type="Gene3D" id="3.20.20.70">
    <property type="entry name" value="Aldolase class I"/>
    <property type="match status" value="1"/>
</dbReference>
<dbReference type="GO" id="GO:0051536">
    <property type="term" value="F:iron-sulfur cluster binding"/>
    <property type="evidence" value="ECO:0007669"/>
    <property type="project" value="UniProtKB-KW"/>
</dbReference>
<dbReference type="Pfam" id="PF04055">
    <property type="entry name" value="Radical_SAM"/>
    <property type="match status" value="1"/>
</dbReference>
<dbReference type="InterPro" id="IPR058240">
    <property type="entry name" value="rSAM_sf"/>
</dbReference>
<dbReference type="EMBL" id="FOUJ01000001">
    <property type="protein sequence ID" value="SFM31964.1"/>
    <property type="molecule type" value="Genomic_DNA"/>
</dbReference>
<evidence type="ECO:0000256" key="4">
    <source>
        <dbReference type="ARBA" id="ARBA00023014"/>
    </source>
</evidence>
<keyword evidence="7" id="KW-1185">Reference proteome</keyword>
<dbReference type="CDD" id="cd21128">
    <property type="entry name" value="SPASM_rSAM"/>
    <property type="match status" value="1"/>
</dbReference>
<dbReference type="AlphaFoldDB" id="A0A1I4PW41"/>
<dbReference type="InterPro" id="IPR023885">
    <property type="entry name" value="4Fe4S-binding_SPASM_dom"/>
</dbReference>
<protein>
    <submittedName>
        <fullName evidence="6">Radical SAM superfamily enzyme, MoaA/NifB/PqqE/SkfB family</fullName>
    </submittedName>
</protein>
<dbReference type="InterPro" id="IPR013785">
    <property type="entry name" value="Aldolase_TIM"/>
</dbReference>
<accession>A0A1I4PW41</accession>
<reference evidence="7" key="1">
    <citation type="submission" date="2016-10" db="EMBL/GenBank/DDBJ databases">
        <authorList>
            <person name="Varghese N."/>
            <person name="Submissions S."/>
        </authorList>
    </citation>
    <scope>NUCLEOTIDE SEQUENCE [LARGE SCALE GENOMIC DNA]</scope>
    <source>
        <strain evidence="7">Mob M</strain>
    </source>
</reference>
<dbReference type="PROSITE" id="PS51918">
    <property type="entry name" value="RADICAL_SAM"/>
    <property type="match status" value="1"/>
</dbReference>
<dbReference type="GO" id="GO:0046872">
    <property type="term" value="F:metal ion binding"/>
    <property type="evidence" value="ECO:0007669"/>
    <property type="project" value="UniProtKB-KW"/>
</dbReference>
<dbReference type="RefSeq" id="WP_245747876.1">
    <property type="nucleotide sequence ID" value="NZ_FOUJ01000001.1"/>
</dbReference>
<dbReference type="SFLD" id="SFLDS00029">
    <property type="entry name" value="Radical_SAM"/>
    <property type="match status" value="1"/>
</dbReference>
<evidence type="ECO:0000256" key="1">
    <source>
        <dbReference type="ARBA" id="ARBA00022691"/>
    </source>
</evidence>
<evidence type="ECO:0000256" key="2">
    <source>
        <dbReference type="ARBA" id="ARBA00022723"/>
    </source>
</evidence>
<organism evidence="6 7">
    <name type="scientific">Methanolobus profundi</name>
    <dbReference type="NCBI Taxonomy" id="487685"/>
    <lineage>
        <taxon>Archaea</taxon>
        <taxon>Methanobacteriati</taxon>
        <taxon>Methanobacteriota</taxon>
        <taxon>Stenosarchaea group</taxon>
        <taxon>Methanomicrobia</taxon>
        <taxon>Methanosarcinales</taxon>
        <taxon>Methanosarcinaceae</taxon>
        <taxon>Methanolobus</taxon>
    </lineage>
</organism>
<dbReference type="CDD" id="cd01335">
    <property type="entry name" value="Radical_SAM"/>
    <property type="match status" value="1"/>
</dbReference>
<keyword evidence="1" id="KW-0949">S-adenosyl-L-methionine</keyword>
<dbReference type="InterPro" id="IPR007197">
    <property type="entry name" value="rSAM"/>
</dbReference>
<keyword evidence="2" id="KW-0479">Metal-binding</keyword>
<dbReference type="Pfam" id="PF13186">
    <property type="entry name" value="SPASM"/>
    <property type="match status" value="1"/>
</dbReference>
<evidence type="ECO:0000256" key="3">
    <source>
        <dbReference type="ARBA" id="ARBA00023004"/>
    </source>
</evidence>
<dbReference type="SUPFAM" id="SSF102114">
    <property type="entry name" value="Radical SAM enzymes"/>
    <property type="match status" value="1"/>
</dbReference>
<dbReference type="SFLD" id="SFLDG01067">
    <property type="entry name" value="SPASM/twitch_domain_containing"/>
    <property type="match status" value="1"/>
</dbReference>
<name>A0A1I4PW41_9EURY</name>
<keyword evidence="4" id="KW-0411">Iron-sulfur</keyword>
<dbReference type="Proteomes" id="UP000198535">
    <property type="component" value="Unassembled WGS sequence"/>
</dbReference>
<proteinExistence type="predicted"/>
<dbReference type="SFLD" id="SFLDG01386">
    <property type="entry name" value="main_SPASM_domain-containing"/>
    <property type="match status" value="1"/>
</dbReference>
<keyword evidence="3" id="KW-0408">Iron</keyword>
<dbReference type="PANTHER" id="PTHR43524:SF1">
    <property type="entry name" value="RADICAL SAM SUPERFAMILY PROTEIN"/>
    <property type="match status" value="1"/>
</dbReference>
<evidence type="ECO:0000259" key="5">
    <source>
        <dbReference type="PROSITE" id="PS51918"/>
    </source>
</evidence>